<evidence type="ECO:0000313" key="5">
    <source>
        <dbReference type="Proteomes" id="UP000189835"/>
    </source>
</evidence>
<evidence type="ECO:0000313" key="4">
    <source>
        <dbReference type="EMBL" id="OPF15606.1"/>
    </source>
</evidence>
<evidence type="ECO:0000256" key="2">
    <source>
        <dbReference type="PIRSR" id="PIRSR000390-2"/>
    </source>
</evidence>
<name>A0A1V4BNM9_MICAE</name>
<keyword evidence="4" id="KW-0032">Aminotransferase</keyword>
<dbReference type="PANTHER" id="PTHR30244:SF34">
    <property type="entry name" value="DTDP-4-AMINO-4,6-DIDEOXYGALACTOSE TRANSAMINASE"/>
    <property type="match status" value="1"/>
</dbReference>
<dbReference type="CDD" id="cd00616">
    <property type="entry name" value="AHBA_syn"/>
    <property type="match status" value="1"/>
</dbReference>
<dbReference type="Gene3D" id="3.90.1150.10">
    <property type="entry name" value="Aspartate Aminotransferase, domain 1"/>
    <property type="match status" value="1"/>
</dbReference>
<dbReference type="PANTHER" id="PTHR30244">
    <property type="entry name" value="TRANSAMINASE"/>
    <property type="match status" value="1"/>
</dbReference>
<dbReference type="PIRSF" id="PIRSF000390">
    <property type="entry name" value="PLP_StrS"/>
    <property type="match status" value="1"/>
</dbReference>
<dbReference type="Pfam" id="PF01041">
    <property type="entry name" value="DegT_DnrJ_EryC1"/>
    <property type="match status" value="1"/>
</dbReference>
<dbReference type="RefSeq" id="WP_079209678.1">
    <property type="nucleotide sequence ID" value="NZ_MVGR01000005.1"/>
</dbReference>
<dbReference type="GO" id="GO:0008483">
    <property type="term" value="F:transaminase activity"/>
    <property type="evidence" value="ECO:0007669"/>
    <property type="project" value="UniProtKB-KW"/>
</dbReference>
<dbReference type="AlphaFoldDB" id="A0A1V4BNM9"/>
<dbReference type="EMBL" id="MVGR01000005">
    <property type="protein sequence ID" value="OPF15606.1"/>
    <property type="molecule type" value="Genomic_DNA"/>
</dbReference>
<evidence type="ECO:0000256" key="1">
    <source>
        <dbReference type="PIRSR" id="PIRSR000390-1"/>
    </source>
</evidence>
<evidence type="ECO:0000256" key="3">
    <source>
        <dbReference type="RuleBase" id="RU004508"/>
    </source>
</evidence>
<feature type="active site" description="Proton acceptor" evidence="1">
    <location>
        <position position="184"/>
    </location>
</feature>
<dbReference type="SUPFAM" id="SSF53383">
    <property type="entry name" value="PLP-dependent transferases"/>
    <property type="match status" value="1"/>
</dbReference>
<dbReference type="InterPro" id="IPR000653">
    <property type="entry name" value="DegT/StrS_aminotransferase"/>
</dbReference>
<keyword evidence="4" id="KW-0808">Transferase</keyword>
<keyword evidence="2 3" id="KW-0663">Pyridoxal phosphate</keyword>
<dbReference type="GO" id="GO:0000271">
    <property type="term" value="P:polysaccharide biosynthetic process"/>
    <property type="evidence" value="ECO:0007669"/>
    <property type="project" value="TreeGrafter"/>
</dbReference>
<dbReference type="Proteomes" id="UP000189835">
    <property type="component" value="Unassembled WGS sequence"/>
</dbReference>
<dbReference type="InterPro" id="IPR015422">
    <property type="entry name" value="PyrdxlP-dep_Trfase_small"/>
</dbReference>
<dbReference type="InterPro" id="IPR015424">
    <property type="entry name" value="PyrdxlP-dep_Trfase"/>
</dbReference>
<comment type="caution">
    <text evidence="4">The sequence shown here is derived from an EMBL/GenBank/DDBJ whole genome shotgun (WGS) entry which is preliminary data.</text>
</comment>
<accession>A0A1V4BNM9</accession>
<dbReference type="Gene3D" id="3.40.640.10">
    <property type="entry name" value="Type I PLP-dependent aspartate aminotransferase-like (Major domain)"/>
    <property type="match status" value="1"/>
</dbReference>
<dbReference type="InterPro" id="IPR015421">
    <property type="entry name" value="PyrdxlP-dep_Trfase_major"/>
</dbReference>
<reference evidence="4 5" key="1">
    <citation type="submission" date="2017-02" db="EMBL/GenBank/DDBJ databases">
        <title>Genome sequence of Microcystis aeruginosa KW.</title>
        <authorList>
            <person name="Oh H.-M."/>
            <person name="Ahn C.-Y."/>
            <person name="Jeong H."/>
            <person name="Srivastava A."/>
            <person name="Lee H.-G."/>
            <person name="Kang S.-R."/>
        </authorList>
    </citation>
    <scope>NUCLEOTIDE SEQUENCE [LARGE SCALE GENOMIC DNA]</scope>
    <source>
        <strain evidence="4 5">KW</strain>
    </source>
</reference>
<comment type="similarity">
    <text evidence="3">Belongs to the DegT/DnrJ/EryC1 family.</text>
</comment>
<sequence>MSSFIPVNEPLLAGKEKQYLNECIDSGWISSEGPFVQKFEENFALAVGRKYAVSVCNGSMALEAAIVALGIGSGDEVILPTFTIISCGAAIVKAGAIPVVVDCEAQTWNMDIGQIEAKITPRTKAIMVVHIYGLPVAMTPVLELAQKYGLKIIEDAAEMHGQTYQGKPCGSFGDISIFSFYSNKHITTGEGGMIVTNQEDIFERCRSLRNLYFQPQRRFIHEELGWNLRMTNLQAAVGLAQLEQLETFVQRKRKMGRRYRELLQNIPCLELPLPQTDYAENIYWVYGIVLKDEVNFDATEAMKRLKEHQIGTRPFFWCMHEQPVFHKMGLLQNVSCPVAERLARRGFYLPSGLALTDEQIERVAQAVQQVFAEAE</sequence>
<feature type="modified residue" description="N6-(pyridoxal phosphate)lysine" evidence="2">
    <location>
        <position position="184"/>
    </location>
</feature>
<organism evidence="4 5">
    <name type="scientific">Microcystis aeruginosa KW</name>
    <dbReference type="NCBI Taxonomy" id="1960155"/>
    <lineage>
        <taxon>Bacteria</taxon>
        <taxon>Bacillati</taxon>
        <taxon>Cyanobacteriota</taxon>
        <taxon>Cyanophyceae</taxon>
        <taxon>Oscillatoriophycideae</taxon>
        <taxon>Chroococcales</taxon>
        <taxon>Microcystaceae</taxon>
        <taxon>Microcystis</taxon>
    </lineage>
</organism>
<protein>
    <submittedName>
        <fullName evidence="4">Aminotransferase DegT</fullName>
    </submittedName>
</protein>
<dbReference type="GO" id="GO:0030170">
    <property type="term" value="F:pyridoxal phosphate binding"/>
    <property type="evidence" value="ECO:0007669"/>
    <property type="project" value="TreeGrafter"/>
</dbReference>
<proteinExistence type="inferred from homology"/>
<gene>
    <name evidence="4" type="ORF">B1L04_24375</name>
</gene>